<dbReference type="Proteomes" id="UP000320055">
    <property type="component" value="Unassembled WGS sequence"/>
</dbReference>
<proteinExistence type="predicted"/>
<keyword evidence="2" id="KW-1185">Reference proteome</keyword>
<reference evidence="1 2" key="1">
    <citation type="submission" date="2019-01" db="EMBL/GenBank/DDBJ databases">
        <authorList>
            <person name="Brito A."/>
        </authorList>
    </citation>
    <scope>NUCLEOTIDE SEQUENCE [LARGE SCALE GENOMIC DNA]</scope>
    <source>
        <strain evidence="1">1</strain>
    </source>
</reference>
<protein>
    <submittedName>
        <fullName evidence="1">Uncharacterized protein</fullName>
    </submittedName>
</protein>
<dbReference type="AlphaFoldDB" id="A0A563W5M1"/>
<evidence type="ECO:0000313" key="2">
    <source>
        <dbReference type="Proteomes" id="UP000320055"/>
    </source>
</evidence>
<sequence length="50" mass="5570">MEELNLAISLELKAVSWLKTIGIGRDFSIALGLVRPWRVEIICSAISEIN</sequence>
<dbReference type="EMBL" id="CAACVJ010000706">
    <property type="protein sequence ID" value="VEP18940.1"/>
    <property type="molecule type" value="Genomic_DNA"/>
</dbReference>
<accession>A0A563W5M1</accession>
<gene>
    <name evidence="1" type="ORF">H1P_970013</name>
</gene>
<name>A0A563W5M1_9CYAN</name>
<organism evidence="1 2">
    <name type="scientific">Hyella patelloides LEGE 07179</name>
    <dbReference type="NCBI Taxonomy" id="945734"/>
    <lineage>
        <taxon>Bacteria</taxon>
        <taxon>Bacillati</taxon>
        <taxon>Cyanobacteriota</taxon>
        <taxon>Cyanophyceae</taxon>
        <taxon>Pleurocapsales</taxon>
        <taxon>Hyellaceae</taxon>
        <taxon>Hyella</taxon>
    </lineage>
</organism>
<evidence type="ECO:0000313" key="1">
    <source>
        <dbReference type="EMBL" id="VEP18940.1"/>
    </source>
</evidence>